<accession>A0A0C3IFV3</accession>
<dbReference type="OrthoDB" id="3183574at2759"/>
<dbReference type="AlphaFoldDB" id="A0A0C3IFV3"/>
<evidence type="ECO:0000313" key="1">
    <source>
        <dbReference type="EMBL" id="KIN95882.1"/>
    </source>
</evidence>
<protein>
    <submittedName>
        <fullName evidence="1">Uncharacterized protein</fullName>
    </submittedName>
</protein>
<name>A0A0C3IFV3_PISTI</name>
<gene>
    <name evidence="1" type="ORF">M404DRAFT_103094</name>
</gene>
<organism evidence="1 2">
    <name type="scientific">Pisolithus tinctorius Marx 270</name>
    <dbReference type="NCBI Taxonomy" id="870435"/>
    <lineage>
        <taxon>Eukaryota</taxon>
        <taxon>Fungi</taxon>
        <taxon>Dikarya</taxon>
        <taxon>Basidiomycota</taxon>
        <taxon>Agaricomycotina</taxon>
        <taxon>Agaricomycetes</taxon>
        <taxon>Agaricomycetidae</taxon>
        <taxon>Boletales</taxon>
        <taxon>Sclerodermatineae</taxon>
        <taxon>Pisolithaceae</taxon>
        <taxon>Pisolithus</taxon>
    </lineage>
</organism>
<sequence>IISGSSALHFLLPKKETTWAPHDLDLYTTQRNVNFLLCTLKLQDYHMIYVNTVNNIHYYNSHVVTVFTLTQEGCKINIIISASLTTISPIFHYHSMVLMHFISHNCVFCAYPELTLHQHSFINPFMIF</sequence>
<dbReference type="Proteomes" id="UP000054217">
    <property type="component" value="Unassembled WGS sequence"/>
</dbReference>
<reference evidence="1 2" key="1">
    <citation type="submission" date="2014-04" db="EMBL/GenBank/DDBJ databases">
        <authorList>
            <consortium name="DOE Joint Genome Institute"/>
            <person name="Kuo A."/>
            <person name="Kohler A."/>
            <person name="Costa M.D."/>
            <person name="Nagy L.G."/>
            <person name="Floudas D."/>
            <person name="Copeland A."/>
            <person name="Barry K.W."/>
            <person name="Cichocki N."/>
            <person name="Veneault-Fourrey C."/>
            <person name="LaButti K."/>
            <person name="Lindquist E.A."/>
            <person name="Lipzen A."/>
            <person name="Lundell T."/>
            <person name="Morin E."/>
            <person name="Murat C."/>
            <person name="Sun H."/>
            <person name="Tunlid A."/>
            <person name="Henrissat B."/>
            <person name="Grigoriev I.V."/>
            <person name="Hibbett D.S."/>
            <person name="Martin F."/>
            <person name="Nordberg H.P."/>
            <person name="Cantor M.N."/>
            <person name="Hua S.X."/>
        </authorList>
    </citation>
    <scope>NUCLEOTIDE SEQUENCE [LARGE SCALE GENOMIC DNA]</scope>
    <source>
        <strain evidence="1 2">Marx 270</strain>
    </source>
</reference>
<evidence type="ECO:0000313" key="2">
    <source>
        <dbReference type="Proteomes" id="UP000054217"/>
    </source>
</evidence>
<keyword evidence="2" id="KW-1185">Reference proteome</keyword>
<dbReference type="InParanoid" id="A0A0C3IFV3"/>
<dbReference type="EMBL" id="KN832058">
    <property type="protein sequence ID" value="KIN95882.1"/>
    <property type="molecule type" value="Genomic_DNA"/>
</dbReference>
<reference evidence="2" key="2">
    <citation type="submission" date="2015-01" db="EMBL/GenBank/DDBJ databases">
        <title>Evolutionary Origins and Diversification of the Mycorrhizal Mutualists.</title>
        <authorList>
            <consortium name="DOE Joint Genome Institute"/>
            <consortium name="Mycorrhizal Genomics Consortium"/>
            <person name="Kohler A."/>
            <person name="Kuo A."/>
            <person name="Nagy L.G."/>
            <person name="Floudas D."/>
            <person name="Copeland A."/>
            <person name="Barry K.W."/>
            <person name="Cichocki N."/>
            <person name="Veneault-Fourrey C."/>
            <person name="LaButti K."/>
            <person name="Lindquist E.A."/>
            <person name="Lipzen A."/>
            <person name="Lundell T."/>
            <person name="Morin E."/>
            <person name="Murat C."/>
            <person name="Riley R."/>
            <person name="Ohm R."/>
            <person name="Sun H."/>
            <person name="Tunlid A."/>
            <person name="Henrissat B."/>
            <person name="Grigoriev I.V."/>
            <person name="Hibbett D.S."/>
            <person name="Martin F."/>
        </authorList>
    </citation>
    <scope>NUCLEOTIDE SEQUENCE [LARGE SCALE GENOMIC DNA]</scope>
    <source>
        <strain evidence="2">Marx 270</strain>
    </source>
</reference>
<feature type="non-terminal residue" evidence="1">
    <location>
        <position position="1"/>
    </location>
</feature>
<proteinExistence type="predicted"/>
<dbReference type="HOGENOM" id="CLU_068912_3_0_1"/>
<feature type="non-terminal residue" evidence="1">
    <location>
        <position position="128"/>
    </location>
</feature>